<organism evidence="3 4">
    <name type="scientific">Halodesulfovibrio aestuarii</name>
    <dbReference type="NCBI Taxonomy" id="126333"/>
    <lineage>
        <taxon>Bacteria</taxon>
        <taxon>Pseudomonadati</taxon>
        <taxon>Thermodesulfobacteriota</taxon>
        <taxon>Desulfovibrionia</taxon>
        <taxon>Desulfovibrionales</taxon>
        <taxon>Desulfovibrionaceae</taxon>
        <taxon>Halodesulfovibrio</taxon>
    </lineage>
</organism>
<feature type="chain" id="PRO_5034519285" evidence="2">
    <location>
        <begin position="25"/>
        <end position="556"/>
    </location>
</feature>
<dbReference type="SUPFAM" id="SSF69318">
    <property type="entry name" value="Integrin alpha N-terminal domain"/>
    <property type="match status" value="2"/>
</dbReference>
<comment type="caution">
    <text evidence="3">The sequence shown here is derived from an EMBL/GenBank/DDBJ whole genome shotgun (WGS) entry which is preliminary data.</text>
</comment>
<dbReference type="RefSeq" id="WP_020001004.1">
    <property type="nucleotide sequence ID" value="NZ_CP192219.1"/>
</dbReference>
<dbReference type="Pfam" id="PF13517">
    <property type="entry name" value="FG-GAP_3"/>
    <property type="match status" value="1"/>
</dbReference>
<dbReference type="InterPro" id="IPR028994">
    <property type="entry name" value="Integrin_alpha_N"/>
</dbReference>
<dbReference type="EMBL" id="FQZR01000005">
    <property type="protein sequence ID" value="SHJ39082.1"/>
    <property type="molecule type" value="Genomic_DNA"/>
</dbReference>
<sequence>MQSVMRTVILAVLMLMLSMSVAFAEGAKTFGIVPFTVNGPKTFTYLERAIPQMLSSRLFWKDKFIPVDASALDGVVTPANNAEAQKTLAASGADYLVYGSVNIIGDQTSLDVRVADKKGNVWPRSASSSLNDMIPTLQNIAGAINTEVFDRPDARAQAVAQAKERVNQMNPAITVNQTSANQEIYLNPQFRYAGNNDSENRLRSNALRFAAHGMAVADLTGDKKNEVVLLDKHTVRVFNFEKNILVPLTEVKPQRRFDLLTVRAADIDRDGVSELIVSGMDKDQASQTFFYTMKSGKLVEFAPSVKMLVNVVPLPPTYLPTLIGQKTRKGGTVFRPGIEELAYVNGEVVSSRRVAVPKKANLYNFVWVPDDEGDKVLVLLPDSEKVAVFNSKFDRMVSSAVSYSGSTVSIENDDTMPGLGKDKLLIPSKYYIPMPFVVEDLDHNGKYEVLVNKPISVAAQFFDRYRFFPQGEIHSLQWDGVGLALQWKTRRIKGGVMAYQIADLDNDGIMDLVVGINTHPGATGFEARKTMVLGYPLDLAKADPNTPASSDYSQEQ</sequence>
<protein>
    <submittedName>
        <fullName evidence="3">Repeat domain-containing protein</fullName>
    </submittedName>
</protein>
<feature type="signal peptide" evidence="2">
    <location>
        <begin position="1"/>
        <end position="24"/>
    </location>
</feature>
<dbReference type="SUPFAM" id="SSF52964">
    <property type="entry name" value="TolB, N-terminal domain"/>
    <property type="match status" value="1"/>
</dbReference>
<dbReference type="AlphaFoldDB" id="A0A8G2CAT7"/>
<evidence type="ECO:0000313" key="3">
    <source>
        <dbReference type="EMBL" id="SHJ39082.1"/>
    </source>
</evidence>
<name>A0A8G2CAT7_9BACT</name>
<evidence type="ECO:0000256" key="2">
    <source>
        <dbReference type="SAM" id="SignalP"/>
    </source>
</evidence>
<evidence type="ECO:0000256" key="1">
    <source>
        <dbReference type="ARBA" id="ARBA00022729"/>
    </source>
</evidence>
<proteinExistence type="predicted"/>
<gene>
    <name evidence="3" type="ORF">SAMN05660830_02331</name>
</gene>
<evidence type="ECO:0000313" key="4">
    <source>
        <dbReference type="Proteomes" id="UP000184001"/>
    </source>
</evidence>
<accession>A0A8G2CAT7</accession>
<dbReference type="InterPro" id="IPR013517">
    <property type="entry name" value="FG-GAP"/>
</dbReference>
<reference evidence="3 4" key="1">
    <citation type="submission" date="2016-11" db="EMBL/GenBank/DDBJ databases">
        <authorList>
            <person name="Varghese N."/>
            <person name="Submissions S."/>
        </authorList>
    </citation>
    <scope>NUCLEOTIDE SEQUENCE [LARGE SCALE GENOMIC DNA]</scope>
    <source>
        <strain evidence="3 4">DSM 17919</strain>
    </source>
</reference>
<dbReference type="Proteomes" id="UP000184001">
    <property type="component" value="Unassembled WGS sequence"/>
</dbReference>
<keyword evidence="1 2" id="KW-0732">Signal</keyword>